<reference evidence="8 9" key="1">
    <citation type="submission" date="2010-02" db="EMBL/GenBank/DDBJ databases">
        <authorList>
            <person name="Weinstock G."/>
            <person name="Sodergren E."/>
            <person name="Clifton S."/>
            <person name="Fulton L."/>
            <person name="Fulton B."/>
            <person name="Courtney L."/>
            <person name="Fronick C."/>
            <person name="Harrison M."/>
            <person name="Strong C."/>
            <person name="Farmer C."/>
            <person name="Delahaunty K."/>
            <person name="Markovic C."/>
            <person name="Hall O."/>
            <person name="Minx P."/>
            <person name="Tomlinson C."/>
            <person name="Mitreva M."/>
            <person name="Nelson J."/>
            <person name="Hou S."/>
            <person name="Wollam A."/>
            <person name="Pepin K.H."/>
            <person name="Johnson M."/>
            <person name="Bhonagiri V."/>
            <person name="Zhang X."/>
            <person name="Suruliraj S."/>
            <person name="Warren W."/>
            <person name="Chinwalla A."/>
            <person name="Mardis E.R."/>
            <person name="Wilson R.K."/>
        </authorList>
    </citation>
    <scope>NUCLEOTIDE SEQUENCE [LARGE SCALE GENOMIC DNA]</scope>
    <source>
        <strain evidence="8 9">ATCC 29315</strain>
    </source>
</reference>
<dbReference type="PANTHER" id="PTHR10283:SF82">
    <property type="entry name" value="SOLUTE CARRIER FAMILY 13 MEMBER 2"/>
    <property type="match status" value="1"/>
</dbReference>
<evidence type="ECO:0000256" key="1">
    <source>
        <dbReference type="ARBA" id="ARBA00004141"/>
    </source>
</evidence>
<keyword evidence="2" id="KW-0813">Transport</keyword>
<feature type="transmembrane region" description="Helical" evidence="6">
    <location>
        <begin position="270"/>
        <end position="287"/>
    </location>
</feature>
<keyword evidence="3 6" id="KW-0812">Transmembrane</keyword>
<accession>D4DNR6</accession>
<dbReference type="STRING" id="546263.NELON_06180"/>
<sequence length="311" mass="34248">MTNKPQTDQQPENVELLSAQAPITNFRGLMIAIVATIISVVLYQILPYDENVNKGLTILAFVAIMWFTEAVHITVTALIVPLFAILFQVPEMGTKQALAGFSDPIIYVFFGGFALATALHMQKLDRKIAIWLISLSRGNTFIAVHLLFAVTAFLSMWISNTATAAMMLPLAMGLMSHLDKEKDRNTFVFVLLGIAYCASIGGLGTVVGSPPNAIAAKALNLDFAGWMKFGLPMMLALLPLMLFSLFVVLKPNLSQRVEVEKEDIPWTLHRVIAMLIFITAAVAWVMGDKLKNNSASTARMRLLPSRQPLPW</sequence>
<dbReference type="AlphaFoldDB" id="D4DNR6"/>
<evidence type="ECO:0000259" key="7">
    <source>
        <dbReference type="Pfam" id="PF03600"/>
    </source>
</evidence>
<dbReference type="GO" id="GO:0005886">
    <property type="term" value="C:plasma membrane"/>
    <property type="evidence" value="ECO:0007669"/>
    <property type="project" value="TreeGrafter"/>
</dbReference>
<name>D4DNR6_NEIEG</name>
<evidence type="ECO:0000313" key="8">
    <source>
        <dbReference type="EMBL" id="EFE50542.1"/>
    </source>
</evidence>
<feature type="transmembrane region" description="Helical" evidence="6">
    <location>
        <begin position="58"/>
        <end position="84"/>
    </location>
</feature>
<keyword evidence="5 6" id="KW-0472">Membrane</keyword>
<dbReference type="Proteomes" id="UP000005536">
    <property type="component" value="Unassembled WGS sequence"/>
</dbReference>
<evidence type="ECO:0000256" key="6">
    <source>
        <dbReference type="SAM" id="Phobius"/>
    </source>
</evidence>
<dbReference type="GO" id="GO:1905039">
    <property type="term" value="P:carboxylic acid transmembrane transport"/>
    <property type="evidence" value="ECO:0007669"/>
    <property type="project" value="UniProtKB-ARBA"/>
</dbReference>
<dbReference type="EMBL" id="ADBF01000016">
    <property type="protein sequence ID" value="EFE50542.1"/>
    <property type="molecule type" value="Genomic_DNA"/>
</dbReference>
<dbReference type="PANTHER" id="PTHR10283">
    <property type="entry name" value="SOLUTE CARRIER FAMILY 13 MEMBER"/>
    <property type="match status" value="1"/>
</dbReference>
<feature type="transmembrane region" description="Helical" evidence="6">
    <location>
        <begin position="187"/>
        <end position="209"/>
    </location>
</feature>
<organism evidence="8 9">
    <name type="scientific">Neisseria elongata subsp. glycolytica ATCC 29315</name>
    <dbReference type="NCBI Taxonomy" id="546263"/>
    <lineage>
        <taxon>Bacteria</taxon>
        <taxon>Pseudomonadati</taxon>
        <taxon>Pseudomonadota</taxon>
        <taxon>Betaproteobacteria</taxon>
        <taxon>Neisseriales</taxon>
        <taxon>Neisseriaceae</taxon>
        <taxon>Neisseria</taxon>
    </lineage>
</organism>
<feature type="transmembrane region" description="Helical" evidence="6">
    <location>
        <begin position="104"/>
        <end position="121"/>
    </location>
</feature>
<dbReference type="Pfam" id="PF03600">
    <property type="entry name" value="CitMHS"/>
    <property type="match status" value="1"/>
</dbReference>
<dbReference type="GO" id="GO:0008514">
    <property type="term" value="F:organic anion transmembrane transporter activity"/>
    <property type="evidence" value="ECO:0007669"/>
    <property type="project" value="UniProtKB-ARBA"/>
</dbReference>
<proteinExistence type="predicted"/>
<dbReference type="InterPro" id="IPR004680">
    <property type="entry name" value="Cit_transptr-like_dom"/>
</dbReference>
<feature type="transmembrane region" description="Helical" evidence="6">
    <location>
        <begin position="229"/>
        <end position="249"/>
    </location>
</feature>
<evidence type="ECO:0000256" key="4">
    <source>
        <dbReference type="ARBA" id="ARBA00022989"/>
    </source>
</evidence>
<protein>
    <submittedName>
        <fullName evidence="8">Transporter, divalent anion:Na+ symporter (DASS) family protein</fullName>
    </submittedName>
</protein>
<feature type="domain" description="Citrate transporter-like" evidence="7">
    <location>
        <begin position="64"/>
        <end position="287"/>
    </location>
</feature>
<evidence type="ECO:0000256" key="5">
    <source>
        <dbReference type="ARBA" id="ARBA00023136"/>
    </source>
</evidence>
<evidence type="ECO:0000313" key="9">
    <source>
        <dbReference type="Proteomes" id="UP000005536"/>
    </source>
</evidence>
<gene>
    <name evidence="8" type="ORF">NEIELOOT_00700</name>
</gene>
<comment type="subcellular location">
    <subcellularLocation>
        <location evidence="1">Membrane</location>
        <topology evidence="1">Multi-pass membrane protein</topology>
    </subcellularLocation>
</comment>
<comment type="caution">
    <text evidence="8">The sequence shown here is derived from an EMBL/GenBank/DDBJ whole genome shotgun (WGS) entry which is preliminary data.</text>
</comment>
<keyword evidence="4 6" id="KW-1133">Transmembrane helix</keyword>
<feature type="transmembrane region" description="Helical" evidence="6">
    <location>
        <begin position="26"/>
        <end position="46"/>
    </location>
</feature>
<evidence type="ECO:0000256" key="2">
    <source>
        <dbReference type="ARBA" id="ARBA00022448"/>
    </source>
</evidence>
<dbReference type="NCBIfam" id="TIGR00785">
    <property type="entry name" value="dass"/>
    <property type="match status" value="1"/>
</dbReference>
<dbReference type="InterPro" id="IPR001898">
    <property type="entry name" value="SLC13A/DASS"/>
</dbReference>
<evidence type="ECO:0000256" key="3">
    <source>
        <dbReference type="ARBA" id="ARBA00022692"/>
    </source>
</evidence>